<feature type="transmembrane region" description="Helical" evidence="3">
    <location>
        <begin position="959"/>
        <end position="983"/>
    </location>
</feature>
<evidence type="ECO:0000256" key="3">
    <source>
        <dbReference type="SAM" id="Phobius"/>
    </source>
</evidence>
<feature type="transmembrane region" description="Helical" evidence="3">
    <location>
        <begin position="990"/>
        <end position="1011"/>
    </location>
</feature>
<feature type="transmembrane region" description="Helical" evidence="3">
    <location>
        <begin position="1112"/>
        <end position="1132"/>
    </location>
</feature>
<accession>A0A3S1H1H7</accession>
<organism evidence="6 7">
    <name type="scientific">Elysia chlorotica</name>
    <name type="common">Eastern emerald elysia</name>
    <name type="synonym">Sea slug</name>
    <dbReference type="NCBI Taxonomy" id="188477"/>
    <lineage>
        <taxon>Eukaryota</taxon>
        <taxon>Metazoa</taxon>
        <taxon>Spiralia</taxon>
        <taxon>Lophotrochozoa</taxon>
        <taxon>Mollusca</taxon>
        <taxon>Gastropoda</taxon>
        <taxon>Heterobranchia</taxon>
        <taxon>Euthyneura</taxon>
        <taxon>Panpulmonata</taxon>
        <taxon>Sacoglossa</taxon>
        <taxon>Placobranchoidea</taxon>
        <taxon>Plakobranchidae</taxon>
        <taxon>Elysia</taxon>
    </lineage>
</organism>
<keyword evidence="3" id="KW-1133">Transmembrane helix</keyword>
<evidence type="ECO:0000313" key="7">
    <source>
        <dbReference type="Proteomes" id="UP000271974"/>
    </source>
</evidence>
<protein>
    <recommendedName>
        <fullName evidence="5">SMB domain-containing protein</fullName>
    </recommendedName>
</protein>
<dbReference type="PANTHER" id="PTHR45902">
    <property type="entry name" value="LATROPHILIN RECEPTOR-LIKE PROTEIN A"/>
    <property type="match status" value="1"/>
</dbReference>
<proteinExistence type="predicted"/>
<feature type="signal peptide" evidence="4">
    <location>
        <begin position="1"/>
        <end position="32"/>
    </location>
</feature>
<evidence type="ECO:0000256" key="2">
    <source>
        <dbReference type="SAM" id="MobiDB-lite"/>
    </source>
</evidence>
<gene>
    <name evidence="6" type="ORF">EGW08_021914</name>
</gene>
<dbReference type="OrthoDB" id="6056922at2759"/>
<dbReference type="EMBL" id="RQTK01001438">
    <property type="protein sequence ID" value="RUS70325.1"/>
    <property type="molecule type" value="Genomic_DNA"/>
</dbReference>
<evidence type="ECO:0000313" key="6">
    <source>
        <dbReference type="EMBL" id="RUS70325.1"/>
    </source>
</evidence>
<keyword evidence="3" id="KW-0812">Transmembrane</keyword>
<dbReference type="PANTHER" id="PTHR45902:SF1">
    <property type="entry name" value="LATROPHILIN RECEPTOR-LIKE PROTEIN A"/>
    <property type="match status" value="1"/>
</dbReference>
<keyword evidence="3" id="KW-0472">Membrane</keyword>
<feature type="transmembrane region" description="Helical" evidence="3">
    <location>
        <begin position="1023"/>
        <end position="1046"/>
    </location>
</feature>
<feature type="region of interest" description="Disordered" evidence="2">
    <location>
        <begin position="1264"/>
        <end position="1285"/>
    </location>
</feature>
<dbReference type="InterPro" id="IPR053231">
    <property type="entry name" value="GPCR_LN-TM7"/>
</dbReference>
<comment type="caution">
    <text evidence="6">The sequence shown here is derived from an EMBL/GenBank/DDBJ whole genome shotgun (WGS) entry which is preliminary data.</text>
</comment>
<dbReference type="Pfam" id="PF01033">
    <property type="entry name" value="Somatomedin_B"/>
    <property type="match status" value="1"/>
</dbReference>
<keyword evidence="4" id="KW-0732">Signal</keyword>
<evidence type="ECO:0000256" key="4">
    <source>
        <dbReference type="SAM" id="SignalP"/>
    </source>
</evidence>
<feature type="region of interest" description="Disordered" evidence="2">
    <location>
        <begin position="241"/>
        <end position="264"/>
    </location>
</feature>
<dbReference type="PROSITE" id="PS50958">
    <property type="entry name" value="SMB_2"/>
    <property type="match status" value="1"/>
</dbReference>
<feature type="region of interest" description="Disordered" evidence="2">
    <location>
        <begin position="64"/>
        <end position="83"/>
    </location>
</feature>
<dbReference type="InterPro" id="IPR001212">
    <property type="entry name" value="Somatomedin_B_dom"/>
</dbReference>
<feature type="domain" description="SMB" evidence="5">
    <location>
        <begin position="313"/>
        <end position="379"/>
    </location>
</feature>
<evidence type="ECO:0000259" key="5">
    <source>
        <dbReference type="PROSITE" id="PS50958"/>
    </source>
</evidence>
<keyword evidence="7" id="KW-1185">Reference proteome</keyword>
<feature type="transmembrane region" description="Helical" evidence="3">
    <location>
        <begin position="1173"/>
        <end position="1192"/>
    </location>
</feature>
<name>A0A3S1H1H7_ELYCH</name>
<dbReference type="PROSITE" id="PS00524">
    <property type="entry name" value="SMB_1"/>
    <property type="match status" value="1"/>
</dbReference>
<feature type="transmembrane region" description="Helical" evidence="3">
    <location>
        <begin position="1066"/>
        <end position="1085"/>
    </location>
</feature>
<reference evidence="6 7" key="1">
    <citation type="submission" date="2019-01" db="EMBL/GenBank/DDBJ databases">
        <title>A draft genome assembly of the solar-powered sea slug Elysia chlorotica.</title>
        <authorList>
            <person name="Cai H."/>
            <person name="Li Q."/>
            <person name="Fang X."/>
            <person name="Li J."/>
            <person name="Curtis N.E."/>
            <person name="Altenburger A."/>
            <person name="Shibata T."/>
            <person name="Feng M."/>
            <person name="Maeda T."/>
            <person name="Schwartz J.A."/>
            <person name="Shigenobu S."/>
            <person name="Lundholm N."/>
            <person name="Nishiyama T."/>
            <person name="Yang H."/>
            <person name="Hasebe M."/>
            <person name="Li S."/>
            <person name="Pierce S.K."/>
            <person name="Wang J."/>
        </authorList>
    </citation>
    <scope>NUCLEOTIDE SEQUENCE [LARGE SCALE GENOMIC DNA]</scope>
    <source>
        <strain evidence="6">EC2010</strain>
        <tissue evidence="6">Whole organism of an adult</tissue>
    </source>
</reference>
<evidence type="ECO:0000256" key="1">
    <source>
        <dbReference type="ARBA" id="ARBA00023157"/>
    </source>
</evidence>
<sequence length="1285" mass="140627">MEVEARGVQFGLLPRATLLISLCVLAITHVFAVPPETPTPPQVPPNPTQIFTQPPNPTQIFTQPQVQPSLSQQEQQESLSLQTEAQTVAPFQYSTAGTSGMKPSQENQGNITLGHLQDTAMAPSRLSTSVLQQQSHTPPAPNFTSSYSDLESVLGEGLAQFQPQPNRTFDSVIPPQTLKLTTAPVPELVSLHTDVAVRDPASTKANTVSEQTAEPPRIVETQTAPKTTGQIFFSDPIAVPHVGTSPPEPEHVAATSPPRGDQSGLMTSMASVAPEEEKIFITEIPLKIRPDKPPELEPLITFMGYPISCIQDGMMSCANRCGLGSTSRDDLLRQAEKNENIQPTAGTTYTCKCDSYCVLYGDCCPDYFATCEGLAGDSQVLGFITSLQQTATDPGPIPGYDTSKWVATLYNWYGSCQETSIIHNDVQETHMIWMISSCPIYYNDHDYGGKIVERCLTAPPNRLYSYPVSHLWFPGVIYKNVFCAMCHDVALHDVVFWRLVLHCAATTKDELDYSFEDILDAAERSDSCPIENGARLPDNAEFRTCRAQNVSSPVEYFGGPYVTGCQPNDSGVDPEQEFKVRAACSSVFQPVWNSARGVTFSSVHCAACSGLSDTEIVVPSTCHPISSPPARRHTDAVFAEVEYIYGFIFSTIGTSTNTHHMLCHGEPQDPRSMFMDLCPETQCRPDIRLSEFLSPVQLACSIDTFRYSGRYWDKFPPRDYTGSKIILISKSLFPPSGPLTAELEVYSKGFRDAFRKRCSYNCPNETADVFQSISLNRHGDLKAELLLRGFVVDLFSVLAAADRQVPEFTAVSTETTVRNYQAVTDVCSSDPGLAIPLVDIPIVIHNLQAYAFVNQWGADCFFELDRIGFSLAFWPIDGPPLVAQSIVLCWHEDMASLCNIPSPVYEESTDRTPDRCIPVFDAVAATPVDNSSLQTVTPPPQSPVQSLSQDEIVLRETKVFKTFCLTVCAVASFLSSVCSLASVRASQKSLLTLILVSVSRISLSVAMTLYIVQLNASHTDSKIMAVFMHFGWLVTSISLAAAFIHFQVPANLDVVETSPISIRGTVKWLTVVLLLPAVIVTVCVIEEEESGSVGYSSRSGHLFWMTNQNACYISTVAVIGASFVAALVKLSFQSLLRFLRTRHQSRDAESINDRNTFKTNERKTRGKPENAELMIFLAYMIGLYLAAVLDYADSNKTLWVLMFCVASFSMGLSMLLCVSADLMYTVRSNNEPPACAEITDASDGCSDSSQQLGTAAHARDSAAEGACAAQSGPLRDPPSVLYSPE</sequence>
<feature type="compositionally biased region" description="Low complexity" evidence="2">
    <location>
        <begin position="64"/>
        <end position="82"/>
    </location>
</feature>
<feature type="transmembrane region" description="Helical" evidence="3">
    <location>
        <begin position="1198"/>
        <end position="1218"/>
    </location>
</feature>
<dbReference type="Gene3D" id="4.10.410.20">
    <property type="match status" value="1"/>
</dbReference>
<feature type="chain" id="PRO_5018542086" description="SMB domain-containing protein" evidence="4">
    <location>
        <begin position="33"/>
        <end position="1285"/>
    </location>
</feature>
<keyword evidence="1" id="KW-1015">Disulfide bond</keyword>
<dbReference type="Proteomes" id="UP000271974">
    <property type="component" value="Unassembled WGS sequence"/>
</dbReference>